<comment type="similarity">
    <text evidence="2">Belongs to the SLC13A/DASS transporter (TC 2.A.47) family. NADC subfamily.</text>
</comment>
<feature type="transmembrane region" description="Helical" evidence="8">
    <location>
        <begin position="325"/>
        <end position="341"/>
    </location>
</feature>
<dbReference type="RefSeq" id="WP_092481419.1">
    <property type="nucleotide sequence ID" value="NZ_FOYM01000001.1"/>
</dbReference>
<dbReference type="InterPro" id="IPR001898">
    <property type="entry name" value="SLC13A/DASS"/>
</dbReference>
<evidence type="ECO:0000256" key="3">
    <source>
        <dbReference type="ARBA" id="ARBA00020150"/>
    </source>
</evidence>
<feature type="transmembrane region" description="Helical" evidence="8">
    <location>
        <begin position="377"/>
        <end position="400"/>
    </location>
</feature>
<feature type="transmembrane region" description="Helical" evidence="8">
    <location>
        <begin position="347"/>
        <end position="365"/>
    </location>
</feature>
<dbReference type="PANTHER" id="PTHR10283">
    <property type="entry name" value="SOLUTE CARRIER FAMILY 13 MEMBER"/>
    <property type="match status" value="1"/>
</dbReference>
<accession>A0A1I6CN31</accession>
<protein>
    <recommendedName>
        <fullName evidence="3">Sodium-dependent dicarboxylate transporter SdcS</fullName>
    </recommendedName>
    <alternativeName>
        <fullName evidence="7">Na(+)/dicarboxylate symporter</fullName>
    </alternativeName>
</protein>
<evidence type="ECO:0000313" key="10">
    <source>
        <dbReference type="Proteomes" id="UP000199584"/>
    </source>
</evidence>
<proteinExistence type="inferred from homology"/>
<evidence type="ECO:0000256" key="7">
    <source>
        <dbReference type="ARBA" id="ARBA00031174"/>
    </source>
</evidence>
<keyword evidence="6 8" id="KW-0472">Membrane</keyword>
<reference evidence="10" key="1">
    <citation type="submission" date="2016-10" db="EMBL/GenBank/DDBJ databases">
        <authorList>
            <person name="Varghese N."/>
            <person name="Submissions S."/>
        </authorList>
    </citation>
    <scope>NUCLEOTIDE SEQUENCE [LARGE SCALE GENOMIC DNA]</scope>
    <source>
        <strain evidence="10">DSM 3669</strain>
    </source>
</reference>
<comment type="subcellular location">
    <subcellularLocation>
        <location evidence="1">Membrane</location>
        <topology evidence="1">Multi-pass membrane protein</topology>
    </subcellularLocation>
</comment>
<dbReference type="PANTHER" id="PTHR10283:SF82">
    <property type="entry name" value="SOLUTE CARRIER FAMILY 13 MEMBER 2"/>
    <property type="match status" value="1"/>
</dbReference>
<feature type="transmembrane region" description="Helical" evidence="8">
    <location>
        <begin position="226"/>
        <end position="244"/>
    </location>
</feature>
<keyword evidence="4 8" id="KW-0812">Transmembrane</keyword>
<feature type="transmembrane region" description="Helical" evidence="8">
    <location>
        <begin position="508"/>
        <end position="527"/>
    </location>
</feature>
<dbReference type="STRING" id="39060.SAMN05660706_1017"/>
<evidence type="ECO:0000256" key="6">
    <source>
        <dbReference type="ARBA" id="ARBA00023136"/>
    </source>
</evidence>
<feature type="transmembrane region" description="Helical" evidence="8">
    <location>
        <begin position="145"/>
        <end position="163"/>
    </location>
</feature>
<keyword evidence="10" id="KW-1185">Reference proteome</keyword>
<dbReference type="Proteomes" id="UP000199584">
    <property type="component" value="Unassembled WGS sequence"/>
</dbReference>
<feature type="transmembrane region" description="Helical" evidence="8">
    <location>
        <begin position="28"/>
        <end position="45"/>
    </location>
</feature>
<evidence type="ECO:0000256" key="8">
    <source>
        <dbReference type="SAM" id="Phobius"/>
    </source>
</evidence>
<feature type="transmembrane region" description="Helical" evidence="8">
    <location>
        <begin position="114"/>
        <end position="133"/>
    </location>
</feature>
<sequence>MADVSTIGVEQSAPVGSWAWWAGVPGNRPLIMLLLALFFITMVIIPPPQSMVNLMTEEKPLGASLESGTTTYVDSYNKLMKSELTPVEVAQKAKVTVALLFTVALLWGTEAIPLGATDFLVAVILYLFSLLPINKISQAYFKDAVFFIGGVLCVAAGVSLTGLDRRIGYLLLGKIKGAKGFCFLFFPLLAVVAGFFSEHALVALLCPILLLVYVNGCKKAGVKADPALAALLFLGICFAANVGGSGSPAVGGRSAIMVGYFSGYGVPISFGQWMMYGLPVVPVLAIAMGAYMYFTAGRRTQANVEIAKVMKENVENIGPLKGKELRMAVLFAALVVLWVGFSDRFGLGGTTIIIVVAMLLSRVVTWQDLQRRVAMDVVLLYAAACAMGVALKSTGGALWLAREFLGILPESWSHGSLILLAVSLFTVIITNFMSDGATVGAIGPVVLPMAKIGGIHLWKVGLACSFSSSYAHAMIVGTVNNAIAYGMARDPETGEHLLSVFDFIKYGIPAIIISILILWGVACFGYWNFLPWPGVK</sequence>
<dbReference type="GO" id="GO:0005886">
    <property type="term" value="C:plasma membrane"/>
    <property type="evidence" value="ECO:0007669"/>
    <property type="project" value="TreeGrafter"/>
</dbReference>
<gene>
    <name evidence="9" type="ORF">SAMN05660706_1017</name>
</gene>
<evidence type="ECO:0000256" key="1">
    <source>
        <dbReference type="ARBA" id="ARBA00004141"/>
    </source>
</evidence>
<evidence type="ECO:0000256" key="5">
    <source>
        <dbReference type="ARBA" id="ARBA00022989"/>
    </source>
</evidence>
<feature type="transmembrane region" description="Helical" evidence="8">
    <location>
        <begin position="273"/>
        <end position="294"/>
    </location>
</feature>
<evidence type="ECO:0000256" key="2">
    <source>
        <dbReference type="ARBA" id="ARBA00006772"/>
    </source>
</evidence>
<dbReference type="AlphaFoldDB" id="A0A1I6CN31"/>
<dbReference type="OrthoDB" id="9156049at2"/>
<dbReference type="Pfam" id="PF00939">
    <property type="entry name" value="Na_sulph_symp"/>
    <property type="match status" value="1"/>
</dbReference>
<dbReference type="GO" id="GO:1905039">
    <property type="term" value="P:carboxylic acid transmembrane transport"/>
    <property type="evidence" value="ECO:0007669"/>
    <property type="project" value="UniProtKB-ARBA"/>
</dbReference>
<feature type="transmembrane region" description="Helical" evidence="8">
    <location>
        <begin position="183"/>
        <end position="214"/>
    </location>
</feature>
<feature type="transmembrane region" description="Helical" evidence="8">
    <location>
        <begin position="412"/>
        <end position="432"/>
    </location>
</feature>
<dbReference type="GO" id="GO:0008514">
    <property type="term" value="F:organic anion transmembrane transporter activity"/>
    <property type="evidence" value="ECO:0007669"/>
    <property type="project" value="UniProtKB-ARBA"/>
</dbReference>
<organism evidence="9 10">
    <name type="scientific">Desulfoscipio geothermicus DSM 3669</name>
    <dbReference type="NCBI Taxonomy" id="1121426"/>
    <lineage>
        <taxon>Bacteria</taxon>
        <taxon>Bacillati</taxon>
        <taxon>Bacillota</taxon>
        <taxon>Clostridia</taxon>
        <taxon>Eubacteriales</taxon>
        <taxon>Desulfallaceae</taxon>
        <taxon>Desulfoscipio</taxon>
    </lineage>
</organism>
<dbReference type="EMBL" id="FOYM01000001">
    <property type="protein sequence ID" value="SFQ94595.1"/>
    <property type="molecule type" value="Genomic_DNA"/>
</dbReference>
<name>A0A1I6CN31_9FIRM</name>
<evidence type="ECO:0000256" key="4">
    <source>
        <dbReference type="ARBA" id="ARBA00022692"/>
    </source>
</evidence>
<feature type="transmembrane region" description="Helical" evidence="8">
    <location>
        <begin position="439"/>
        <end position="458"/>
    </location>
</feature>
<evidence type="ECO:0000313" key="9">
    <source>
        <dbReference type="EMBL" id="SFQ94595.1"/>
    </source>
</evidence>
<keyword evidence="5 8" id="KW-1133">Transmembrane helix</keyword>